<sequence>MGKKKEKEEEEKNMVKNGGIVLEEVISTGNCRCNPIRNFSVKQLKNATNNFQSPCFTGQHDWFKACLNNRTVLIKTFFRNELMTSKLAGRDIAITSQMSSHNRVLKLIGCCLELPVPALVYEDNECVPLNPRGYISGNGSALPWKTRLRIAKDVANALTYLHTTFSTPIVHRNVKPSNVFLDKDLAPKLCNFYLSISIPKGETRVEDQVAGTEGFVDPEYYNTSFVTEQSDVYGFGVFLLVLLSGKSPFEFPDLTDFVQEKPWDEVVDPKILEEEGVIEEEHKLQALRNLVLRCIQTKADDRPMMIDVAKELLQIHRKVQNNHWFSTFSSQVGKLPNVPLILHKYLKEAITIDIHTKGAIVFSSFSKITPIAQDTNEMNVKNFPGKIRSSSSSFSL</sequence>
<keyword evidence="4" id="KW-1185">Reference proteome</keyword>
<evidence type="ECO:0000259" key="3">
    <source>
        <dbReference type="PROSITE" id="PS50011"/>
    </source>
</evidence>
<dbReference type="InterPro" id="IPR011009">
    <property type="entry name" value="Kinase-like_dom_sf"/>
</dbReference>
<dbReference type="SUPFAM" id="SSF56112">
    <property type="entry name" value="Protein kinase-like (PK-like)"/>
    <property type="match status" value="1"/>
</dbReference>
<protein>
    <submittedName>
        <fullName evidence="5 6">Non-functional pseudokinase ZED1 isoform X1</fullName>
    </submittedName>
</protein>
<dbReference type="RefSeq" id="XP_060675043.1">
    <property type="nucleotide sequence ID" value="XM_060819060.1"/>
</dbReference>
<dbReference type="Pfam" id="PF07714">
    <property type="entry name" value="PK_Tyr_Ser-Thr"/>
    <property type="match status" value="1"/>
</dbReference>
<dbReference type="PANTHER" id="PTHR27005:SF308">
    <property type="entry name" value="NON-FUNCTIONAL PSEUDOKINASE ZRK2-RELATED"/>
    <property type="match status" value="1"/>
</dbReference>
<keyword evidence="2" id="KW-0067">ATP-binding</keyword>
<keyword evidence="1" id="KW-0547">Nucleotide-binding</keyword>
<organism evidence="4 6">
    <name type="scientific">Ziziphus jujuba</name>
    <name type="common">Chinese jujube</name>
    <name type="synonym">Ziziphus sativa</name>
    <dbReference type="NCBI Taxonomy" id="326968"/>
    <lineage>
        <taxon>Eukaryota</taxon>
        <taxon>Viridiplantae</taxon>
        <taxon>Streptophyta</taxon>
        <taxon>Embryophyta</taxon>
        <taxon>Tracheophyta</taxon>
        <taxon>Spermatophyta</taxon>
        <taxon>Magnoliopsida</taxon>
        <taxon>eudicotyledons</taxon>
        <taxon>Gunneridae</taxon>
        <taxon>Pentapetalae</taxon>
        <taxon>rosids</taxon>
        <taxon>fabids</taxon>
        <taxon>Rosales</taxon>
        <taxon>Rhamnaceae</taxon>
        <taxon>Paliureae</taxon>
        <taxon>Ziziphus</taxon>
    </lineage>
</organism>
<evidence type="ECO:0000313" key="4">
    <source>
        <dbReference type="Proteomes" id="UP001652623"/>
    </source>
</evidence>
<evidence type="ECO:0000256" key="2">
    <source>
        <dbReference type="ARBA" id="ARBA00022840"/>
    </source>
</evidence>
<evidence type="ECO:0000313" key="5">
    <source>
        <dbReference type="RefSeq" id="XP_060675042.1"/>
    </source>
</evidence>
<proteinExistence type="predicted"/>
<accession>A0ABM4AE83</accession>
<gene>
    <name evidence="5 6" type="primary">LOC107403699</name>
</gene>
<evidence type="ECO:0000313" key="6">
    <source>
        <dbReference type="RefSeq" id="XP_060675043.1"/>
    </source>
</evidence>
<feature type="domain" description="Protein kinase" evidence="3">
    <location>
        <begin position="1"/>
        <end position="319"/>
    </location>
</feature>
<dbReference type="Gene3D" id="3.30.200.20">
    <property type="entry name" value="Phosphorylase Kinase, domain 1"/>
    <property type="match status" value="1"/>
</dbReference>
<evidence type="ECO:0000256" key="1">
    <source>
        <dbReference type="ARBA" id="ARBA00022741"/>
    </source>
</evidence>
<dbReference type="InterPro" id="IPR001245">
    <property type="entry name" value="Ser-Thr/Tyr_kinase_cat_dom"/>
</dbReference>
<name>A0ABM4AE83_ZIZJJ</name>
<dbReference type="GeneID" id="107403699"/>
<dbReference type="Gene3D" id="1.10.510.10">
    <property type="entry name" value="Transferase(Phosphotransferase) domain 1"/>
    <property type="match status" value="1"/>
</dbReference>
<dbReference type="PANTHER" id="PTHR27005">
    <property type="entry name" value="WALL-ASSOCIATED RECEPTOR KINASE-LIKE 21"/>
    <property type="match status" value="1"/>
</dbReference>
<reference evidence="5 6" key="1">
    <citation type="submission" date="2025-05" db="UniProtKB">
        <authorList>
            <consortium name="RefSeq"/>
        </authorList>
    </citation>
    <scope>IDENTIFICATION</scope>
    <source>
        <tissue evidence="5 6">Seedling</tissue>
    </source>
</reference>
<dbReference type="RefSeq" id="XP_060675042.1">
    <property type="nucleotide sequence ID" value="XM_060819059.1"/>
</dbReference>
<dbReference type="Proteomes" id="UP001652623">
    <property type="component" value="Chromosome 7"/>
</dbReference>
<dbReference type="InterPro" id="IPR045274">
    <property type="entry name" value="WAK-like"/>
</dbReference>
<dbReference type="PROSITE" id="PS50011">
    <property type="entry name" value="PROTEIN_KINASE_DOM"/>
    <property type="match status" value="1"/>
</dbReference>
<dbReference type="InterPro" id="IPR000719">
    <property type="entry name" value="Prot_kinase_dom"/>
</dbReference>